<evidence type="ECO:0000256" key="3">
    <source>
        <dbReference type="PIRSR" id="PIRSR603782-1"/>
    </source>
</evidence>
<reference evidence="6 7" key="1">
    <citation type="submission" date="2018-04" db="EMBL/GenBank/DDBJ databases">
        <title>Pelagivirga bohaiensis gen. nov., sp. nov., a bacterium isolated from the Bohai Sea.</title>
        <authorList>
            <person name="Ji X."/>
        </authorList>
    </citation>
    <scope>NUCLEOTIDE SEQUENCE [LARGE SCALE GENOMIC DNA]</scope>
    <source>
        <strain evidence="6 7">BH-SD19</strain>
    </source>
</reference>
<comment type="similarity">
    <text evidence="1">Belongs to the SCO1/2 family.</text>
</comment>
<feature type="binding site" evidence="3">
    <location>
        <position position="53"/>
    </location>
    <ligand>
        <name>Cu cation</name>
        <dbReference type="ChEBI" id="CHEBI:23378"/>
    </ligand>
</feature>
<evidence type="ECO:0000256" key="4">
    <source>
        <dbReference type="PIRSR" id="PIRSR603782-2"/>
    </source>
</evidence>
<dbReference type="InterPro" id="IPR036249">
    <property type="entry name" value="Thioredoxin-like_sf"/>
</dbReference>
<feature type="disulfide bond" description="Redox-active" evidence="4">
    <location>
        <begin position="53"/>
        <end position="57"/>
    </location>
</feature>
<gene>
    <name evidence="6" type="ORF">DC366_17465</name>
</gene>
<dbReference type="PANTHER" id="PTHR12151:SF25">
    <property type="entry name" value="LINALOOL DEHYDRATASE_ISOMERASE DOMAIN-CONTAINING PROTEIN"/>
    <property type="match status" value="1"/>
</dbReference>
<feature type="binding site" evidence="3">
    <location>
        <position position="57"/>
    </location>
    <ligand>
        <name>Cu cation</name>
        <dbReference type="ChEBI" id="CHEBI:23378"/>
    </ligand>
</feature>
<feature type="domain" description="Thioredoxin" evidence="5">
    <location>
        <begin position="15"/>
        <end position="179"/>
    </location>
</feature>
<dbReference type="PROSITE" id="PS51352">
    <property type="entry name" value="THIOREDOXIN_2"/>
    <property type="match status" value="1"/>
</dbReference>
<keyword evidence="3" id="KW-0479">Metal-binding</keyword>
<evidence type="ECO:0000313" key="7">
    <source>
        <dbReference type="Proteomes" id="UP000244446"/>
    </source>
</evidence>
<dbReference type="CDD" id="cd02968">
    <property type="entry name" value="SCO"/>
    <property type="match status" value="1"/>
</dbReference>
<dbReference type="PANTHER" id="PTHR12151">
    <property type="entry name" value="ELECTRON TRANSPORT PROTIN SCO1/SENC FAMILY MEMBER"/>
    <property type="match status" value="1"/>
</dbReference>
<accession>A0A2T7G2W1</accession>
<comment type="caution">
    <text evidence="6">The sequence shown here is derived from an EMBL/GenBank/DDBJ whole genome shotgun (WGS) entry which is preliminary data.</text>
</comment>
<dbReference type="SUPFAM" id="SSF52833">
    <property type="entry name" value="Thioredoxin-like"/>
    <property type="match status" value="1"/>
</dbReference>
<protein>
    <submittedName>
        <fullName evidence="6">Electron transport protein SCO1/SenC</fullName>
    </submittedName>
</protein>
<evidence type="ECO:0000256" key="1">
    <source>
        <dbReference type="ARBA" id="ARBA00010996"/>
    </source>
</evidence>
<feature type="binding site" evidence="3">
    <location>
        <position position="143"/>
    </location>
    <ligand>
        <name>Cu cation</name>
        <dbReference type="ChEBI" id="CHEBI:23378"/>
    </ligand>
</feature>
<dbReference type="EMBL" id="QCYH01000018">
    <property type="protein sequence ID" value="PVA08761.1"/>
    <property type="molecule type" value="Genomic_DNA"/>
</dbReference>
<dbReference type="Gene3D" id="3.40.30.10">
    <property type="entry name" value="Glutaredoxin"/>
    <property type="match status" value="1"/>
</dbReference>
<dbReference type="InterPro" id="IPR003782">
    <property type="entry name" value="SCO1/SenC"/>
</dbReference>
<dbReference type="Pfam" id="PF02630">
    <property type="entry name" value="SCO1-SenC"/>
    <property type="match status" value="1"/>
</dbReference>
<evidence type="ECO:0000259" key="5">
    <source>
        <dbReference type="PROSITE" id="PS51352"/>
    </source>
</evidence>
<keyword evidence="7" id="KW-1185">Reference proteome</keyword>
<dbReference type="Proteomes" id="UP000244446">
    <property type="component" value="Unassembled WGS sequence"/>
</dbReference>
<dbReference type="OrthoDB" id="9790194at2"/>
<dbReference type="AlphaFoldDB" id="A0A2T7G2W1"/>
<keyword evidence="2 3" id="KW-0186">Copper</keyword>
<name>A0A2T7G2W1_9RHOB</name>
<organism evidence="6 7">
    <name type="scientific">Pelagivirga sediminicola</name>
    <dbReference type="NCBI Taxonomy" id="2170575"/>
    <lineage>
        <taxon>Bacteria</taxon>
        <taxon>Pseudomonadati</taxon>
        <taxon>Pseudomonadota</taxon>
        <taxon>Alphaproteobacteria</taxon>
        <taxon>Rhodobacterales</taxon>
        <taxon>Paracoccaceae</taxon>
        <taxon>Pelagivirga</taxon>
    </lineage>
</organism>
<dbReference type="FunFam" id="3.40.30.10:FF:000013">
    <property type="entry name" value="Blast:Protein SCO1 homolog, mitochondrial"/>
    <property type="match status" value="1"/>
</dbReference>
<dbReference type="InterPro" id="IPR013766">
    <property type="entry name" value="Thioredoxin_domain"/>
</dbReference>
<evidence type="ECO:0000313" key="6">
    <source>
        <dbReference type="EMBL" id="PVA08761.1"/>
    </source>
</evidence>
<dbReference type="GO" id="GO:0046872">
    <property type="term" value="F:metal ion binding"/>
    <property type="evidence" value="ECO:0007669"/>
    <property type="project" value="UniProtKB-KW"/>
</dbReference>
<keyword evidence="4" id="KW-1015">Disulfide bond</keyword>
<sequence>MTDRNQGPVAARLDPEAARFAADFELTDHNGMIQADEDFRGRWMLVFFGFTNCPDVCPLGLATIAQVMDDLDTQGSAVQPLFITVDPERDTPSALASYVPQFGPGILGLSGSAEQIERTAKTFKIYYQKIEEASSPDGYTMGHTSSFLLFDPQGEFVRIYEYDQEPGLIVADLRERIGT</sequence>
<proteinExistence type="inferred from homology"/>
<evidence type="ECO:0000256" key="2">
    <source>
        <dbReference type="ARBA" id="ARBA00023008"/>
    </source>
</evidence>